<dbReference type="Pfam" id="PF13367">
    <property type="entry name" value="PrsW-protease"/>
    <property type="match status" value="1"/>
</dbReference>
<feature type="transmembrane region" description="Helical" evidence="1">
    <location>
        <begin position="145"/>
        <end position="166"/>
    </location>
</feature>
<comment type="caution">
    <text evidence="2">The sequence shown here is derived from an EMBL/GenBank/DDBJ whole genome shotgun (WGS) entry which is preliminary data.</text>
</comment>
<sequence length="230" mass="26066">MAITLFALVLGILPSFAWLFLFLKEDIHPEPKKLLALTFLMGLIAALFALFIEYGLAKTVKILDIESYGVLPLLIMAAIEEVIKFLCVFMLIKNSSHFDEPIDAMIYLVTAALGFAAFENLAIVLNLAFSPYHDLIFNQIAATTIFRFIGATLLHGLCSAAVGYWWAMGILRHQARKFIFNGLIIATLLHTFFNYLILSFKDTIIYPIIFLSIIAFFVFLNFDQLRRKNL</sequence>
<evidence type="ECO:0000313" key="3">
    <source>
        <dbReference type="Proteomes" id="UP000230131"/>
    </source>
</evidence>
<feature type="transmembrane region" description="Helical" evidence="1">
    <location>
        <begin position="35"/>
        <end position="57"/>
    </location>
</feature>
<keyword evidence="1" id="KW-0812">Transmembrane</keyword>
<dbReference type="EMBL" id="PEVH01000038">
    <property type="protein sequence ID" value="PIU99164.1"/>
    <property type="molecule type" value="Genomic_DNA"/>
</dbReference>
<accession>A0A2M7B7R9</accession>
<feature type="transmembrane region" description="Helical" evidence="1">
    <location>
        <begin position="104"/>
        <end position="125"/>
    </location>
</feature>
<name>A0A2M7B7R9_9BACT</name>
<dbReference type="PANTHER" id="PTHR36844">
    <property type="entry name" value="PROTEASE PRSW"/>
    <property type="match status" value="1"/>
</dbReference>
<dbReference type="PANTHER" id="PTHR36844:SF1">
    <property type="entry name" value="PROTEASE PRSW"/>
    <property type="match status" value="1"/>
</dbReference>
<feature type="transmembrane region" description="Helical" evidence="1">
    <location>
        <begin position="204"/>
        <end position="222"/>
    </location>
</feature>
<protein>
    <recommendedName>
        <fullName evidence="4">Protease PrsW</fullName>
    </recommendedName>
</protein>
<proteinExistence type="predicted"/>
<evidence type="ECO:0000313" key="2">
    <source>
        <dbReference type="EMBL" id="PIU99164.1"/>
    </source>
</evidence>
<evidence type="ECO:0000256" key="1">
    <source>
        <dbReference type="SAM" id="Phobius"/>
    </source>
</evidence>
<dbReference type="AlphaFoldDB" id="A0A2M7B7R9"/>
<keyword evidence="1" id="KW-1133">Transmembrane helix</keyword>
<reference evidence="3" key="1">
    <citation type="submission" date="2017-09" db="EMBL/GenBank/DDBJ databases">
        <title>Depth-based differentiation of microbial function through sediment-hosted aquifers and enrichment of novel symbionts in the deep terrestrial subsurface.</title>
        <authorList>
            <person name="Probst A.J."/>
            <person name="Ladd B."/>
            <person name="Jarett J.K."/>
            <person name="Geller-Mcgrath D.E."/>
            <person name="Sieber C.M.K."/>
            <person name="Emerson J.B."/>
            <person name="Anantharaman K."/>
            <person name="Thomas B.C."/>
            <person name="Malmstrom R."/>
            <person name="Stieglmeier M."/>
            <person name="Klingl A."/>
            <person name="Woyke T."/>
            <person name="Ryan C.M."/>
            <person name="Banfield J.F."/>
        </authorList>
    </citation>
    <scope>NUCLEOTIDE SEQUENCE [LARGE SCALE GENOMIC DNA]</scope>
</reference>
<feature type="transmembrane region" description="Helical" evidence="1">
    <location>
        <begin position="178"/>
        <end position="198"/>
    </location>
</feature>
<organism evidence="2 3">
    <name type="scientific">Candidatus Wolfebacteria bacterium CG03_land_8_20_14_0_80_36_15</name>
    <dbReference type="NCBI Taxonomy" id="1975067"/>
    <lineage>
        <taxon>Bacteria</taxon>
        <taxon>Candidatus Wolfeibacteriota</taxon>
    </lineage>
</organism>
<dbReference type="InterPro" id="IPR026898">
    <property type="entry name" value="PrsW"/>
</dbReference>
<evidence type="ECO:0008006" key="4">
    <source>
        <dbReference type="Google" id="ProtNLM"/>
    </source>
</evidence>
<dbReference type="Proteomes" id="UP000230131">
    <property type="component" value="Unassembled WGS sequence"/>
</dbReference>
<dbReference type="GO" id="GO:0008233">
    <property type="term" value="F:peptidase activity"/>
    <property type="evidence" value="ECO:0007669"/>
    <property type="project" value="InterPro"/>
</dbReference>
<feature type="transmembrane region" description="Helical" evidence="1">
    <location>
        <begin position="69"/>
        <end position="92"/>
    </location>
</feature>
<keyword evidence="1" id="KW-0472">Membrane</keyword>
<feature type="transmembrane region" description="Helical" evidence="1">
    <location>
        <begin position="6"/>
        <end position="23"/>
    </location>
</feature>
<gene>
    <name evidence="2" type="ORF">COS59_01225</name>
</gene>